<accession>A0ABR9RVI2</accession>
<dbReference type="RefSeq" id="WP_193638492.1">
    <property type="nucleotide sequence ID" value="NZ_JADCSA010000009.1"/>
</dbReference>
<organism evidence="2 3">
    <name type="scientific">Nocardioides malaquae</name>
    <dbReference type="NCBI Taxonomy" id="2773426"/>
    <lineage>
        <taxon>Bacteria</taxon>
        <taxon>Bacillati</taxon>
        <taxon>Actinomycetota</taxon>
        <taxon>Actinomycetes</taxon>
        <taxon>Propionibacteriales</taxon>
        <taxon>Nocardioidaceae</taxon>
        <taxon>Nocardioides</taxon>
    </lineage>
</organism>
<protein>
    <submittedName>
        <fullName evidence="2">DUF2254 domain-containing protein</fullName>
    </submittedName>
</protein>
<sequence length="416" mass="44585">MTRWLDALQQFTRGIWFRATVYTLAAVLLCVLAWVVSHFLPDRLAVELGQDSVSQILSILASSMLAVTTFSLTTMVSAYSSAASAGTPRSTQLFLADRTSQNALSTFVGAFAFSVVGIVALSLGVYSETGRTVLFVGSILVVVAVLVSLLRWIGFLTVFGRMADVIDRVEKAATEAMQEYCRSPRLGAARWVDPPAEASGVCADIPGYVVRLDAARLQQVAAEEGVTVWVHARAGARVSRVTSLLSTSEPVSDAAAERLRRAFVIAHHRSFDQDPRLGLISLSEISSKGLSPGINDPGTAVEVLSALQRVLHVAQQVDGEAEVEHDRVHLAEIDLDDFVVDAFRPTARDGAAVVEVAVRLQKEIATLVASAPGPEWRTALVAAAAEALQRAEAALDLVADRDEVHRAYALATAPRT</sequence>
<feature type="transmembrane region" description="Helical" evidence="1">
    <location>
        <begin position="56"/>
        <end position="82"/>
    </location>
</feature>
<feature type="transmembrane region" description="Helical" evidence="1">
    <location>
        <begin position="103"/>
        <end position="126"/>
    </location>
</feature>
<evidence type="ECO:0000313" key="3">
    <source>
        <dbReference type="Proteomes" id="UP000756387"/>
    </source>
</evidence>
<feature type="transmembrane region" description="Helical" evidence="1">
    <location>
        <begin position="132"/>
        <end position="153"/>
    </location>
</feature>
<dbReference type="Proteomes" id="UP000756387">
    <property type="component" value="Unassembled WGS sequence"/>
</dbReference>
<evidence type="ECO:0000256" key="1">
    <source>
        <dbReference type="SAM" id="Phobius"/>
    </source>
</evidence>
<keyword evidence="1" id="KW-0472">Membrane</keyword>
<comment type="caution">
    <text evidence="2">The sequence shown here is derived from an EMBL/GenBank/DDBJ whole genome shotgun (WGS) entry which is preliminary data.</text>
</comment>
<dbReference type="EMBL" id="JADCSA010000009">
    <property type="protein sequence ID" value="MBE7325172.1"/>
    <property type="molecule type" value="Genomic_DNA"/>
</dbReference>
<reference evidence="2 3" key="1">
    <citation type="submission" date="2020-10" db="EMBL/GenBank/DDBJ databases">
        <title>Nocardioides sp. isolated from sludge.</title>
        <authorList>
            <person name="Zhang X."/>
        </authorList>
    </citation>
    <scope>NUCLEOTIDE SEQUENCE [LARGE SCALE GENOMIC DNA]</scope>
    <source>
        <strain evidence="2 3">Y6</strain>
    </source>
</reference>
<gene>
    <name evidence="2" type="ORF">IEQ44_10945</name>
</gene>
<evidence type="ECO:0000313" key="2">
    <source>
        <dbReference type="EMBL" id="MBE7325172.1"/>
    </source>
</evidence>
<keyword evidence="1" id="KW-1133">Transmembrane helix</keyword>
<dbReference type="Pfam" id="PF10011">
    <property type="entry name" value="DUF2254"/>
    <property type="match status" value="1"/>
</dbReference>
<name>A0ABR9RVI2_9ACTN</name>
<keyword evidence="1" id="KW-0812">Transmembrane</keyword>
<proteinExistence type="predicted"/>
<dbReference type="InterPro" id="IPR018723">
    <property type="entry name" value="DUF2254_membrane"/>
</dbReference>
<keyword evidence="3" id="KW-1185">Reference proteome</keyword>
<feature type="transmembrane region" description="Helical" evidence="1">
    <location>
        <begin position="15"/>
        <end position="36"/>
    </location>
</feature>